<dbReference type="PROSITE" id="PS00108">
    <property type="entry name" value="PROTEIN_KINASE_ST"/>
    <property type="match status" value="1"/>
</dbReference>
<keyword evidence="12" id="KW-0812">Transmembrane</keyword>
<dbReference type="PANTHER" id="PTHR27005:SF470">
    <property type="entry name" value="ASSOCIATED KINASE-LIKE PROTEIN, PUTATIVE-RELATED"/>
    <property type="match status" value="1"/>
</dbReference>
<evidence type="ECO:0000256" key="10">
    <source>
        <dbReference type="PROSITE-ProRule" id="PRU00076"/>
    </source>
</evidence>
<protein>
    <submittedName>
        <fullName evidence="16">Uncharacterized protein</fullName>
    </submittedName>
</protein>
<dbReference type="PANTHER" id="PTHR27005">
    <property type="entry name" value="WALL-ASSOCIATED RECEPTOR KINASE-LIKE 21"/>
    <property type="match status" value="1"/>
</dbReference>
<evidence type="ECO:0000256" key="2">
    <source>
        <dbReference type="ARBA" id="ARBA00022536"/>
    </source>
</evidence>
<evidence type="ECO:0000256" key="3">
    <source>
        <dbReference type="ARBA" id="ARBA00022679"/>
    </source>
</evidence>
<dbReference type="CDD" id="cd14066">
    <property type="entry name" value="STKc_IRAK"/>
    <property type="match status" value="1"/>
</dbReference>
<keyword evidence="12" id="KW-1133">Transmembrane helix</keyword>
<dbReference type="PROSITE" id="PS01186">
    <property type="entry name" value="EGF_2"/>
    <property type="match status" value="1"/>
</dbReference>
<dbReference type="PROSITE" id="PS01187">
    <property type="entry name" value="EGF_CA"/>
    <property type="match status" value="1"/>
</dbReference>
<dbReference type="InterPro" id="IPR011009">
    <property type="entry name" value="Kinase-like_dom_sf"/>
</dbReference>
<reference evidence="16 17" key="1">
    <citation type="journal article" date="2023" name="Plants (Basel)">
        <title>Bridging the Gap: Combining Genomics and Transcriptomics Approaches to Understand Stylosanthes scabra, an Orphan Legume from the Brazilian Caatinga.</title>
        <authorList>
            <person name="Ferreira-Neto J.R.C."/>
            <person name="da Silva M.D."/>
            <person name="Binneck E."/>
            <person name="de Melo N.F."/>
            <person name="da Silva R.H."/>
            <person name="de Melo A.L.T.M."/>
            <person name="Pandolfi V."/>
            <person name="Bustamante F.O."/>
            <person name="Brasileiro-Vidal A.C."/>
            <person name="Benko-Iseppon A.M."/>
        </authorList>
    </citation>
    <scope>NUCLEOTIDE SEQUENCE [LARGE SCALE GENOMIC DNA]</scope>
    <source>
        <tissue evidence="16">Leaves</tissue>
    </source>
</reference>
<keyword evidence="17" id="KW-1185">Reference proteome</keyword>
<keyword evidence="6 11" id="KW-0067">ATP-binding</keyword>
<keyword evidence="2 10" id="KW-0245">EGF-like domain</keyword>
<comment type="catalytic activity">
    <reaction evidence="9">
        <text>L-threonyl-[protein] + ATP = O-phospho-L-threonyl-[protein] + ADP + H(+)</text>
        <dbReference type="Rhea" id="RHEA:46608"/>
        <dbReference type="Rhea" id="RHEA-COMP:11060"/>
        <dbReference type="Rhea" id="RHEA-COMP:11605"/>
        <dbReference type="ChEBI" id="CHEBI:15378"/>
        <dbReference type="ChEBI" id="CHEBI:30013"/>
        <dbReference type="ChEBI" id="CHEBI:30616"/>
        <dbReference type="ChEBI" id="CHEBI:61977"/>
        <dbReference type="ChEBI" id="CHEBI:456216"/>
    </reaction>
</comment>
<keyword evidence="7" id="KW-1015">Disulfide bond</keyword>
<keyword evidence="1" id="KW-0723">Serine/threonine-protein kinase</keyword>
<dbReference type="InterPro" id="IPR018097">
    <property type="entry name" value="EGF_Ca-bd_CS"/>
</dbReference>
<comment type="caution">
    <text evidence="10">Lacks conserved residue(s) required for the propagation of feature annotation.</text>
</comment>
<dbReference type="PROSITE" id="PS00107">
    <property type="entry name" value="PROTEIN_KINASE_ATP"/>
    <property type="match status" value="1"/>
</dbReference>
<proteinExistence type="predicted"/>
<feature type="chain" id="PRO_5046001616" evidence="13">
    <location>
        <begin position="20"/>
        <end position="765"/>
    </location>
</feature>
<evidence type="ECO:0000256" key="9">
    <source>
        <dbReference type="ARBA" id="ARBA00047951"/>
    </source>
</evidence>
<dbReference type="PROSITE" id="PS50011">
    <property type="entry name" value="PROTEIN_KINASE_DOM"/>
    <property type="match status" value="1"/>
</dbReference>
<dbReference type="InterPro" id="IPR008271">
    <property type="entry name" value="Ser/Thr_kinase_AS"/>
</dbReference>
<feature type="signal peptide" evidence="13">
    <location>
        <begin position="1"/>
        <end position="19"/>
    </location>
</feature>
<evidence type="ECO:0000259" key="15">
    <source>
        <dbReference type="PROSITE" id="PS50026"/>
    </source>
</evidence>
<keyword evidence="5" id="KW-0418">Kinase</keyword>
<dbReference type="SMART" id="SM00220">
    <property type="entry name" value="S_TKc"/>
    <property type="match status" value="1"/>
</dbReference>
<feature type="domain" description="EGF-like" evidence="15">
    <location>
        <begin position="303"/>
        <end position="346"/>
    </location>
</feature>
<dbReference type="InterPro" id="IPR045274">
    <property type="entry name" value="WAK-like"/>
</dbReference>
<comment type="catalytic activity">
    <reaction evidence="8">
        <text>L-seryl-[protein] + ATP = O-phospho-L-seryl-[protein] + ADP + H(+)</text>
        <dbReference type="Rhea" id="RHEA:17989"/>
        <dbReference type="Rhea" id="RHEA-COMP:9863"/>
        <dbReference type="Rhea" id="RHEA-COMP:11604"/>
        <dbReference type="ChEBI" id="CHEBI:15378"/>
        <dbReference type="ChEBI" id="CHEBI:29999"/>
        <dbReference type="ChEBI" id="CHEBI:30616"/>
        <dbReference type="ChEBI" id="CHEBI:83421"/>
        <dbReference type="ChEBI" id="CHEBI:456216"/>
    </reaction>
</comment>
<dbReference type="InterPro" id="IPR000719">
    <property type="entry name" value="Prot_kinase_dom"/>
</dbReference>
<dbReference type="Gene3D" id="3.30.200.20">
    <property type="entry name" value="Phosphorylase Kinase, domain 1"/>
    <property type="match status" value="1"/>
</dbReference>
<dbReference type="PROSITE" id="PS00010">
    <property type="entry name" value="ASX_HYDROXYL"/>
    <property type="match status" value="1"/>
</dbReference>
<dbReference type="Gene3D" id="1.10.510.10">
    <property type="entry name" value="Transferase(Phosphotransferase) domain 1"/>
    <property type="match status" value="1"/>
</dbReference>
<evidence type="ECO:0000313" key="17">
    <source>
        <dbReference type="Proteomes" id="UP001341840"/>
    </source>
</evidence>
<dbReference type="InterPro" id="IPR000152">
    <property type="entry name" value="EGF-type_Asp/Asn_hydroxyl_site"/>
</dbReference>
<dbReference type="SUPFAM" id="SSF57196">
    <property type="entry name" value="EGF/Laminin"/>
    <property type="match status" value="1"/>
</dbReference>
<organism evidence="16 17">
    <name type="scientific">Stylosanthes scabra</name>
    <dbReference type="NCBI Taxonomy" id="79078"/>
    <lineage>
        <taxon>Eukaryota</taxon>
        <taxon>Viridiplantae</taxon>
        <taxon>Streptophyta</taxon>
        <taxon>Embryophyta</taxon>
        <taxon>Tracheophyta</taxon>
        <taxon>Spermatophyta</taxon>
        <taxon>Magnoliopsida</taxon>
        <taxon>eudicotyledons</taxon>
        <taxon>Gunneridae</taxon>
        <taxon>Pentapetalae</taxon>
        <taxon>rosids</taxon>
        <taxon>fabids</taxon>
        <taxon>Fabales</taxon>
        <taxon>Fabaceae</taxon>
        <taxon>Papilionoideae</taxon>
        <taxon>50 kb inversion clade</taxon>
        <taxon>dalbergioids sensu lato</taxon>
        <taxon>Dalbergieae</taxon>
        <taxon>Pterocarpus clade</taxon>
        <taxon>Stylosanthes</taxon>
    </lineage>
</organism>
<dbReference type="SUPFAM" id="SSF56112">
    <property type="entry name" value="Protein kinase-like (PK-like)"/>
    <property type="match status" value="1"/>
</dbReference>
<dbReference type="Pfam" id="PF07714">
    <property type="entry name" value="PK_Tyr_Ser-Thr"/>
    <property type="match status" value="1"/>
</dbReference>
<keyword evidence="4 11" id="KW-0547">Nucleotide-binding</keyword>
<dbReference type="EMBL" id="JASCZI010091131">
    <property type="protein sequence ID" value="MED6149117.1"/>
    <property type="molecule type" value="Genomic_DNA"/>
</dbReference>
<accession>A0ABU6TK11</accession>
<dbReference type="SMART" id="SM00179">
    <property type="entry name" value="EGF_CA"/>
    <property type="match status" value="1"/>
</dbReference>
<sequence length="765" mass="85358">MLFVVALVLVLVEVEAVVAIDDRNQIALDGCQSECYGFQVPYPFGIGNSTVTGNTCFLEKPFELTCNNTSRSLIWGRNIPVIAINITKAQADMNIFVSHYCYNSSKDNISAISINRRLSSIPSFTISSKDNKFISVGCDTYGYLNSFYDANDTTAGYSTGCLTRCYGNTKEIKNGDCSGIGCCEVDIPPRMSKVSTQVGTFENFRSSLSFNNCSYSFVAKNGSYTFSKDHLEKLPYEKLPVLFDWSVLGNQQQQTCEEDSLSNNNVCKENSHCVNASDTTGYGYRCQCNQGFEGNPYLHGCTDIDECNRGLHTCKSDYNCHNTKGSYECFCPNGQSGSGTKEEGCHKKDFLLPIVIGASAGSIAIFVGTCLLYLTYQKRKLMKLKEKFFKQNGGLLLLQQLSTREESSHTTQIFTSGELMKATNNYDENLIVGRGGYGTVYKGVLENDTVVAIKKSKIVDPDQVQQFINEVIVLSQINHRNVVKLLGCCLETEVPLLVYEFVRNGTLFDFIHDENKRKRFDWKNRLRIAAEAAGALSYLHSAASIPIVHRDVKSANILLDEDYTAKVSDFGASRFVPGDEIALATMVQGTIGYLDPEYMQSSQLTEKSDVYSFGVVLAELLTGKKPFSFEKYPEKKTNLAAYLLSCLREDCLVEALEDGMLNEENKQEIVEVAVVAGKCLRVRGEDRPSMKEVAMELEGIRVMSKHHWVNNNAHKNFEETEYLLPKSSWSETYEHGDSSSSSHQNTKYDSIIRDQEVLIALENGR</sequence>
<dbReference type="InterPro" id="IPR049883">
    <property type="entry name" value="NOTCH1_EGF-like"/>
</dbReference>
<evidence type="ECO:0000256" key="4">
    <source>
        <dbReference type="ARBA" id="ARBA00022741"/>
    </source>
</evidence>
<dbReference type="PROSITE" id="PS50026">
    <property type="entry name" value="EGF_3"/>
    <property type="match status" value="1"/>
</dbReference>
<dbReference type="CDD" id="cd00054">
    <property type="entry name" value="EGF_CA"/>
    <property type="match status" value="2"/>
</dbReference>
<evidence type="ECO:0000259" key="14">
    <source>
        <dbReference type="PROSITE" id="PS50011"/>
    </source>
</evidence>
<keyword evidence="13" id="KW-0732">Signal</keyword>
<evidence type="ECO:0000256" key="12">
    <source>
        <dbReference type="SAM" id="Phobius"/>
    </source>
</evidence>
<gene>
    <name evidence="16" type="ORF">PIB30_059389</name>
</gene>
<evidence type="ECO:0000256" key="6">
    <source>
        <dbReference type="ARBA" id="ARBA00022840"/>
    </source>
</evidence>
<evidence type="ECO:0000256" key="8">
    <source>
        <dbReference type="ARBA" id="ARBA00047558"/>
    </source>
</evidence>
<name>A0ABU6TK11_9FABA</name>
<dbReference type="InterPro" id="IPR000742">
    <property type="entry name" value="EGF"/>
</dbReference>
<dbReference type="Gene3D" id="2.10.25.10">
    <property type="entry name" value="Laminin"/>
    <property type="match status" value="2"/>
</dbReference>
<dbReference type="InterPro" id="IPR001881">
    <property type="entry name" value="EGF-like_Ca-bd_dom"/>
</dbReference>
<feature type="transmembrane region" description="Helical" evidence="12">
    <location>
        <begin position="350"/>
        <end position="376"/>
    </location>
</feature>
<evidence type="ECO:0000313" key="16">
    <source>
        <dbReference type="EMBL" id="MED6149117.1"/>
    </source>
</evidence>
<dbReference type="SMART" id="SM00181">
    <property type="entry name" value="EGF"/>
    <property type="match status" value="2"/>
</dbReference>
<feature type="domain" description="Protein kinase" evidence="14">
    <location>
        <begin position="426"/>
        <end position="709"/>
    </location>
</feature>
<evidence type="ECO:0000256" key="1">
    <source>
        <dbReference type="ARBA" id="ARBA00022527"/>
    </source>
</evidence>
<comment type="caution">
    <text evidence="16">The sequence shown here is derived from an EMBL/GenBank/DDBJ whole genome shotgun (WGS) entry which is preliminary data.</text>
</comment>
<keyword evidence="12" id="KW-0472">Membrane</keyword>
<dbReference type="InterPro" id="IPR001245">
    <property type="entry name" value="Ser-Thr/Tyr_kinase_cat_dom"/>
</dbReference>
<evidence type="ECO:0000256" key="7">
    <source>
        <dbReference type="ARBA" id="ARBA00023157"/>
    </source>
</evidence>
<dbReference type="Pfam" id="PF07645">
    <property type="entry name" value="EGF_CA"/>
    <property type="match status" value="1"/>
</dbReference>
<dbReference type="Proteomes" id="UP001341840">
    <property type="component" value="Unassembled WGS sequence"/>
</dbReference>
<feature type="binding site" evidence="11">
    <location>
        <position position="455"/>
    </location>
    <ligand>
        <name>ATP</name>
        <dbReference type="ChEBI" id="CHEBI:30616"/>
    </ligand>
</feature>
<dbReference type="InterPro" id="IPR017441">
    <property type="entry name" value="Protein_kinase_ATP_BS"/>
</dbReference>
<evidence type="ECO:0000256" key="13">
    <source>
        <dbReference type="SAM" id="SignalP"/>
    </source>
</evidence>
<evidence type="ECO:0000256" key="5">
    <source>
        <dbReference type="ARBA" id="ARBA00022777"/>
    </source>
</evidence>
<keyword evidence="3" id="KW-0808">Transferase</keyword>
<evidence type="ECO:0000256" key="11">
    <source>
        <dbReference type="PROSITE-ProRule" id="PRU10141"/>
    </source>
</evidence>